<evidence type="ECO:0000313" key="6">
    <source>
        <dbReference type="Proteomes" id="UP000184245"/>
    </source>
</evidence>
<proteinExistence type="inferred from homology"/>
<dbReference type="InterPro" id="IPR006059">
    <property type="entry name" value="SBP"/>
</dbReference>
<dbReference type="PANTHER" id="PTHR43649:SF34">
    <property type="entry name" value="ABC TRANSPORTER PERIPLASMIC-BINDING PROTEIN YCJN-RELATED"/>
    <property type="match status" value="1"/>
</dbReference>
<dbReference type="PANTHER" id="PTHR43649">
    <property type="entry name" value="ARABINOSE-BINDING PROTEIN-RELATED"/>
    <property type="match status" value="1"/>
</dbReference>
<dbReference type="Proteomes" id="UP000184245">
    <property type="component" value="Unassembled WGS sequence"/>
</dbReference>
<protein>
    <submittedName>
        <fullName evidence="5">Multiple sugar transport system substrate-binding protein</fullName>
    </submittedName>
</protein>
<sequence length="444" mass="48234">MKKKLVVMMLTVVMAVTGLAGCGGGSDSAKSDKDSKKDGDVVEIQFLHGQPEEERVQAIQEIIDDFEAENEGIKVTQMPIPEDGFWTKISTLMSTGKLPAVVEGGVDQLRLMNGEEALDLEANTEAIEAIGKDRFYEGVLKMAKAPGADQYLGVPVAGWVSGIWYRKSMFEEKGLEAPTTWENIQKAAEAFSDPANKKYGIMIATEESDFTEQSFSSFTGSAGFELFDDQGKPQFNTPEMKEILEYYKTLYQYTMPGSNGVEEVKDAFVGGHSAMALYSTYIMGALVDQGLADDVGFAVPEKTEQGSFGMTSTMTISNMISEEEREAAIKFVSYMGNKEANIKWCHMSPGGSNPVLKDVADDPAYLENDVLKAFGDTAATIPDAFENLQMLGVKDGEVNPAMGNISSKFIIPHCINSILVQGEDVDAAMEKCQADLEAEVAAVE</sequence>
<evidence type="ECO:0000256" key="1">
    <source>
        <dbReference type="ARBA" id="ARBA00008520"/>
    </source>
</evidence>
<keyword evidence="3 4" id="KW-0732">Signal</keyword>
<keyword evidence="5" id="KW-0762">Sugar transport</keyword>
<dbReference type="RefSeq" id="WP_072850669.1">
    <property type="nucleotide sequence ID" value="NZ_FQVI01000006.1"/>
</dbReference>
<keyword evidence="2" id="KW-0813">Transport</keyword>
<dbReference type="InterPro" id="IPR050490">
    <property type="entry name" value="Bact_solute-bd_prot1"/>
</dbReference>
<evidence type="ECO:0000256" key="3">
    <source>
        <dbReference type="ARBA" id="ARBA00022729"/>
    </source>
</evidence>
<comment type="similarity">
    <text evidence="1">Belongs to the bacterial solute-binding protein 1 family.</text>
</comment>
<feature type="signal peptide" evidence="4">
    <location>
        <begin position="1"/>
        <end position="20"/>
    </location>
</feature>
<evidence type="ECO:0000313" key="5">
    <source>
        <dbReference type="EMBL" id="SHE80383.1"/>
    </source>
</evidence>
<evidence type="ECO:0000256" key="2">
    <source>
        <dbReference type="ARBA" id="ARBA00022448"/>
    </source>
</evidence>
<dbReference type="OrthoDB" id="41208at2"/>
<reference evidence="5 6" key="1">
    <citation type="submission" date="2016-11" db="EMBL/GenBank/DDBJ databases">
        <authorList>
            <person name="Jaros S."/>
            <person name="Januszkiewicz K."/>
            <person name="Wedrychowicz H."/>
        </authorList>
    </citation>
    <scope>NUCLEOTIDE SEQUENCE [LARGE SCALE GENOMIC DNA]</scope>
    <source>
        <strain evidence="5 6">DSM 17459</strain>
    </source>
</reference>
<keyword evidence="6" id="KW-1185">Reference proteome</keyword>
<feature type="chain" id="PRO_5039296107" evidence="4">
    <location>
        <begin position="21"/>
        <end position="444"/>
    </location>
</feature>
<gene>
    <name evidence="5" type="ORF">SAMN02745158_01608</name>
</gene>
<organism evidence="5 6">
    <name type="scientific">Lactonifactor longoviformis DSM 17459</name>
    <dbReference type="NCBI Taxonomy" id="1122155"/>
    <lineage>
        <taxon>Bacteria</taxon>
        <taxon>Bacillati</taxon>
        <taxon>Bacillota</taxon>
        <taxon>Clostridia</taxon>
        <taxon>Eubacteriales</taxon>
        <taxon>Clostridiaceae</taxon>
        <taxon>Lactonifactor</taxon>
    </lineage>
</organism>
<dbReference type="SUPFAM" id="SSF53850">
    <property type="entry name" value="Periplasmic binding protein-like II"/>
    <property type="match status" value="1"/>
</dbReference>
<dbReference type="STRING" id="1122155.SAMN02745158_01608"/>
<dbReference type="EMBL" id="FQVI01000006">
    <property type="protein sequence ID" value="SHE80383.1"/>
    <property type="molecule type" value="Genomic_DNA"/>
</dbReference>
<dbReference type="Pfam" id="PF01547">
    <property type="entry name" value="SBP_bac_1"/>
    <property type="match status" value="1"/>
</dbReference>
<dbReference type="AlphaFoldDB" id="A0A1M4WH34"/>
<dbReference type="Gene3D" id="3.40.190.10">
    <property type="entry name" value="Periplasmic binding protein-like II"/>
    <property type="match status" value="1"/>
</dbReference>
<dbReference type="PROSITE" id="PS51257">
    <property type="entry name" value="PROKAR_LIPOPROTEIN"/>
    <property type="match status" value="1"/>
</dbReference>
<accession>A0A1M4WH34</accession>
<evidence type="ECO:0000256" key="4">
    <source>
        <dbReference type="SAM" id="SignalP"/>
    </source>
</evidence>
<name>A0A1M4WH34_9CLOT</name>
<dbReference type="CDD" id="cd13585">
    <property type="entry name" value="PBP2_TMBP_like"/>
    <property type="match status" value="1"/>
</dbReference>